<dbReference type="EMBL" id="JBHTGP010000035">
    <property type="protein sequence ID" value="MFD0692005.1"/>
    <property type="molecule type" value="Genomic_DNA"/>
</dbReference>
<dbReference type="RefSeq" id="WP_378326159.1">
    <property type="nucleotide sequence ID" value="NZ_JBHTGP010000035.1"/>
</dbReference>
<protein>
    <submittedName>
        <fullName evidence="3">SpoIIE family protein phosphatase</fullName>
    </submittedName>
</protein>
<evidence type="ECO:0000313" key="4">
    <source>
        <dbReference type="Proteomes" id="UP001597063"/>
    </source>
</evidence>
<sequence>MPDRDPRTAVRPVHVRPPSRAVDDSSEPARRFAAAVVPRRADFVAVHLAEESPHASAGGLPGAVPLRRVVSLDVTASYRLGGLMPQGGVLRWTPDSPVHVALERGETVHIPRVDGAVADHLASQLGVPGLAGALTGRSLLMLPLAGAGRLFGNALLVGEPSRPAWTAAEIEMIEELAVWTARDVREARWRRHVNRLAYELWRETGPELPARTPGLEVGYRYLPYEADGAWRLGGDWFDVLNLPDGRTALFVGDVAGHGPDAAVRMGQCKAMVRTLASLGLAPGELLRRFDLLVRGLAEEYGGDDEFLVTCVYAVYDPVARKCRVASAGHVPPVLVGPDGRGRLLRPIRGLPVGAGPPGGTEAASFRTRTFGAVDGSLLALYTDGLVECRGRDVEEGIREVAAGLGGPSGDLEGTCDEVLARLGAEQRRDDVTLLLARLTGPQRRAPVRRARSVTVPPARRIRRGERAVRPEPRPEEPPEPGGEPGQGGLPVDERPVFGRDAEVREIRRRLESGRLVTLTGPAGVGKSRLAVHAAGGLRDAFPDGVRFAELSGLRDPADLPGAVAAAFGLEARAGEPAERVVLRHLEGRRVLLVLDTCEHLAAACAGLVRDVLRAAPGVRVLATGRRPLRLAGEHVLAVGPLDPEPAAAMLVARVAAVAPRAAPDAADGERVRAICRRLDHLPLGIELAAGRLRALSLDDLHARLRHPLEALTGDHEMAVWRHRSLRAAIGWSHELCDPRERLLWARLAVFPVDFDLAAAESVGAGGAIGREEVLGLLARLIRVSVVLPEKGRADPRYRMLAGTRAFGREQLARLEEEAERRRRHRDWFQRIALDGADRWAGPGQAVHCERLRTERANFREALEFCFSGANEARAGLDMAAALWPRWGLGGPVAEGRAWLERGLSLAPASGPLRSRALRVHGWLASLQGDHASALRSLEGSCTAAEDAGDDLGSARALQFSAEIAMRRGDEAVAVPLYEEALARLRRAGEDPGVRTCLYQLALCHALQPRSAPPDLRRALDLCKEGMGAGRTSGELWCLSCTWHAYGLCSWRLGRVRAAEKAVLECLRLKRPLRDRLGAGFALELLAWIAVADERHGRAARLIGAARRALDGAGASLTAYVRMVVFHDAAVARIRAALGADSADRLVKQAAARPLDHMISELLGDPPPRG</sequence>
<accession>A0ABW2Y1W8</accession>
<dbReference type="SMART" id="SM00331">
    <property type="entry name" value="PP2C_SIG"/>
    <property type="match status" value="1"/>
</dbReference>
<proteinExistence type="predicted"/>
<reference evidence="4" key="1">
    <citation type="journal article" date="2019" name="Int. J. Syst. Evol. Microbiol.">
        <title>The Global Catalogue of Microorganisms (GCM) 10K type strain sequencing project: providing services to taxonomists for standard genome sequencing and annotation.</title>
        <authorList>
            <consortium name="The Broad Institute Genomics Platform"/>
            <consortium name="The Broad Institute Genome Sequencing Center for Infectious Disease"/>
            <person name="Wu L."/>
            <person name="Ma J."/>
        </authorList>
    </citation>
    <scope>NUCLEOTIDE SEQUENCE [LARGE SCALE GENOMIC DNA]</scope>
    <source>
        <strain evidence="4">JCM 9371</strain>
    </source>
</reference>
<evidence type="ECO:0000256" key="1">
    <source>
        <dbReference type="SAM" id="MobiDB-lite"/>
    </source>
</evidence>
<dbReference type="PANTHER" id="PTHR47691:SF3">
    <property type="entry name" value="HTH-TYPE TRANSCRIPTIONAL REGULATOR RV0890C-RELATED"/>
    <property type="match status" value="1"/>
</dbReference>
<dbReference type="Gene3D" id="1.25.40.10">
    <property type="entry name" value="Tetratricopeptide repeat domain"/>
    <property type="match status" value="1"/>
</dbReference>
<dbReference type="InterPro" id="IPR027417">
    <property type="entry name" value="P-loop_NTPase"/>
</dbReference>
<dbReference type="SUPFAM" id="SSF55781">
    <property type="entry name" value="GAF domain-like"/>
    <property type="match status" value="1"/>
</dbReference>
<organism evidence="3 4">
    <name type="scientific">Actinomadura fibrosa</name>
    <dbReference type="NCBI Taxonomy" id="111802"/>
    <lineage>
        <taxon>Bacteria</taxon>
        <taxon>Bacillati</taxon>
        <taxon>Actinomycetota</taxon>
        <taxon>Actinomycetes</taxon>
        <taxon>Streptosporangiales</taxon>
        <taxon>Thermomonosporaceae</taxon>
        <taxon>Actinomadura</taxon>
    </lineage>
</organism>
<dbReference type="InterPro" id="IPR029016">
    <property type="entry name" value="GAF-like_dom_sf"/>
</dbReference>
<dbReference type="SUPFAM" id="SSF81606">
    <property type="entry name" value="PP2C-like"/>
    <property type="match status" value="1"/>
</dbReference>
<name>A0ABW2Y1W8_9ACTN</name>
<dbReference type="InterPro" id="IPR058852">
    <property type="entry name" value="HTH_77"/>
</dbReference>
<feature type="domain" description="PPM-type phosphatase" evidence="2">
    <location>
        <begin position="212"/>
        <end position="438"/>
    </location>
</feature>
<feature type="region of interest" description="Disordered" evidence="1">
    <location>
        <begin position="445"/>
        <end position="494"/>
    </location>
</feature>
<dbReference type="SUPFAM" id="SSF52540">
    <property type="entry name" value="P-loop containing nucleoside triphosphate hydrolases"/>
    <property type="match status" value="1"/>
</dbReference>
<dbReference type="Gene3D" id="3.40.50.300">
    <property type="entry name" value="P-loop containing nucleotide triphosphate hydrolases"/>
    <property type="match status" value="1"/>
</dbReference>
<dbReference type="Gene3D" id="3.30.450.40">
    <property type="match status" value="1"/>
</dbReference>
<evidence type="ECO:0000259" key="2">
    <source>
        <dbReference type="SMART" id="SM00331"/>
    </source>
</evidence>
<dbReference type="PRINTS" id="PR00364">
    <property type="entry name" value="DISEASERSIST"/>
</dbReference>
<dbReference type="InterPro" id="IPR036457">
    <property type="entry name" value="PPM-type-like_dom_sf"/>
</dbReference>
<dbReference type="InterPro" id="IPR001932">
    <property type="entry name" value="PPM-type_phosphatase-like_dom"/>
</dbReference>
<evidence type="ECO:0000313" key="3">
    <source>
        <dbReference type="EMBL" id="MFD0692005.1"/>
    </source>
</evidence>
<dbReference type="Proteomes" id="UP001597063">
    <property type="component" value="Unassembled WGS sequence"/>
</dbReference>
<feature type="region of interest" description="Disordered" evidence="1">
    <location>
        <begin position="1"/>
        <end position="28"/>
    </location>
</feature>
<gene>
    <name evidence="3" type="ORF">ACFQZM_46485</name>
</gene>
<feature type="compositionally biased region" description="Basic and acidic residues" evidence="1">
    <location>
        <begin position="464"/>
        <end position="476"/>
    </location>
</feature>
<dbReference type="Pfam" id="PF07228">
    <property type="entry name" value="SpoIIE"/>
    <property type="match status" value="1"/>
</dbReference>
<comment type="caution">
    <text evidence="3">The sequence shown here is derived from an EMBL/GenBank/DDBJ whole genome shotgun (WGS) entry which is preliminary data.</text>
</comment>
<keyword evidence="4" id="KW-1185">Reference proteome</keyword>
<dbReference type="PANTHER" id="PTHR47691">
    <property type="entry name" value="REGULATOR-RELATED"/>
    <property type="match status" value="1"/>
</dbReference>
<dbReference type="Gene3D" id="3.60.40.10">
    <property type="entry name" value="PPM-type phosphatase domain"/>
    <property type="match status" value="1"/>
</dbReference>
<dbReference type="Pfam" id="PF25872">
    <property type="entry name" value="HTH_77"/>
    <property type="match status" value="1"/>
</dbReference>
<dbReference type="InterPro" id="IPR011990">
    <property type="entry name" value="TPR-like_helical_dom_sf"/>
</dbReference>
<dbReference type="SUPFAM" id="SSF48452">
    <property type="entry name" value="TPR-like"/>
    <property type="match status" value="1"/>
</dbReference>